<evidence type="ECO:0000313" key="8">
    <source>
        <dbReference type="Proteomes" id="UP000728185"/>
    </source>
</evidence>
<keyword evidence="4" id="KW-0378">Hydrolase</keyword>
<reference evidence="7" key="1">
    <citation type="submission" date="2019-05" db="EMBL/GenBank/DDBJ databases">
        <title>Annotation for the trematode Fasciolopsis buski.</title>
        <authorList>
            <person name="Choi Y.-J."/>
        </authorList>
    </citation>
    <scope>NUCLEOTIDE SEQUENCE</scope>
    <source>
        <strain evidence="7">HT</strain>
        <tissue evidence="7">Whole worm</tissue>
    </source>
</reference>
<proteinExistence type="inferred from homology"/>
<keyword evidence="3" id="KW-0479">Metal-binding</keyword>
<organism evidence="7 8">
    <name type="scientific">Fasciolopsis buskii</name>
    <dbReference type="NCBI Taxonomy" id="27845"/>
    <lineage>
        <taxon>Eukaryota</taxon>
        <taxon>Metazoa</taxon>
        <taxon>Spiralia</taxon>
        <taxon>Lophotrochozoa</taxon>
        <taxon>Platyhelminthes</taxon>
        <taxon>Trematoda</taxon>
        <taxon>Digenea</taxon>
        <taxon>Plagiorchiida</taxon>
        <taxon>Echinostomata</taxon>
        <taxon>Echinostomatoidea</taxon>
        <taxon>Fasciolidae</taxon>
        <taxon>Fasciolopsis</taxon>
    </lineage>
</organism>
<dbReference type="GO" id="GO:0005739">
    <property type="term" value="C:mitochondrion"/>
    <property type="evidence" value="ECO:0007669"/>
    <property type="project" value="TreeGrafter"/>
</dbReference>
<dbReference type="PANTHER" id="PTHR43226">
    <property type="entry name" value="XAA-PRO AMINOPEPTIDASE 3"/>
    <property type="match status" value="1"/>
</dbReference>
<keyword evidence="7" id="KW-0031">Aminopeptidase</keyword>
<dbReference type="GO" id="GO:0006508">
    <property type="term" value="P:proteolysis"/>
    <property type="evidence" value="ECO:0007669"/>
    <property type="project" value="TreeGrafter"/>
</dbReference>
<dbReference type="Proteomes" id="UP000728185">
    <property type="component" value="Unassembled WGS sequence"/>
</dbReference>
<sequence length="104" mass="11734">MICPHHVGHYLGLDIHDTPTISYSRRLEPGMIFPLEPGIYLRPELLKHGVLKESIGIGMRLEDDFVINKDGRAESLCEDLPRDPSALESIVLLEVRNWGSSQMP</sequence>
<dbReference type="PANTHER" id="PTHR43226:SF4">
    <property type="entry name" value="XAA-PRO AMINOPEPTIDASE 3"/>
    <property type="match status" value="1"/>
</dbReference>
<gene>
    <name evidence="7" type="ORF">FBUS_11541</name>
</gene>
<evidence type="ECO:0000256" key="2">
    <source>
        <dbReference type="ARBA" id="ARBA00008766"/>
    </source>
</evidence>
<name>A0A8E0S5H6_9TREM</name>
<dbReference type="InterPro" id="IPR052433">
    <property type="entry name" value="X-Pro_dipept-like"/>
</dbReference>
<evidence type="ECO:0000256" key="3">
    <source>
        <dbReference type="ARBA" id="ARBA00022723"/>
    </source>
</evidence>
<evidence type="ECO:0000313" key="7">
    <source>
        <dbReference type="EMBL" id="KAA0199906.1"/>
    </source>
</evidence>
<dbReference type="EMBL" id="LUCM01000848">
    <property type="protein sequence ID" value="KAA0199906.1"/>
    <property type="molecule type" value="Genomic_DNA"/>
</dbReference>
<keyword evidence="8" id="KW-1185">Reference proteome</keyword>
<evidence type="ECO:0000256" key="4">
    <source>
        <dbReference type="ARBA" id="ARBA00022801"/>
    </source>
</evidence>
<protein>
    <submittedName>
        <fullName evidence="7">Putative Xaa-Pro aminopeptidase 3</fullName>
    </submittedName>
</protein>
<dbReference type="Gene3D" id="3.90.230.10">
    <property type="entry name" value="Creatinase/methionine aminopeptidase superfamily"/>
    <property type="match status" value="1"/>
</dbReference>
<keyword evidence="5" id="KW-0464">Manganese</keyword>
<dbReference type="InterPro" id="IPR036005">
    <property type="entry name" value="Creatinase/aminopeptidase-like"/>
</dbReference>
<evidence type="ECO:0000256" key="5">
    <source>
        <dbReference type="ARBA" id="ARBA00023211"/>
    </source>
</evidence>
<comment type="similarity">
    <text evidence="2">Belongs to the peptidase M24B family.</text>
</comment>
<evidence type="ECO:0000256" key="1">
    <source>
        <dbReference type="ARBA" id="ARBA00001936"/>
    </source>
</evidence>
<dbReference type="SUPFAM" id="SSF55920">
    <property type="entry name" value="Creatinase/aminopeptidase"/>
    <property type="match status" value="1"/>
</dbReference>
<comment type="caution">
    <text evidence="7">The sequence shown here is derived from an EMBL/GenBank/DDBJ whole genome shotgun (WGS) entry which is preliminary data.</text>
</comment>
<accession>A0A8E0S5H6</accession>
<dbReference type="InterPro" id="IPR000994">
    <property type="entry name" value="Pept_M24"/>
</dbReference>
<evidence type="ECO:0000259" key="6">
    <source>
        <dbReference type="Pfam" id="PF00557"/>
    </source>
</evidence>
<dbReference type="OrthoDB" id="4215474at2759"/>
<feature type="domain" description="Peptidase M24" evidence="6">
    <location>
        <begin position="3"/>
        <end position="68"/>
    </location>
</feature>
<dbReference type="GO" id="GO:0046872">
    <property type="term" value="F:metal ion binding"/>
    <property type="evidence" value="ECO:0007669"/>
    <property type="project" value="UniProtKB-KW"/>
</dbReference>
<keyword evidence="7" id="KW-0645">Protease</keyword>
<dbReference type="GO" id="GO:0004177">
    <property type="term" value="F:aminopeptidase activity"/>
    <property type="evidence" value="ECO:0007669"/>
    <property type="project" value="UniProtKB-KW"/>
</dbReference>
<dbReference type="Pfam" id="PF00557">
    <property type="entry name" value="Peptidase_M24"/>
    <property type="match status" value="1"/>
</dbReference>
<dbReference type="AlphaFoldDB" id="A0A8E0S5H6"/>
<comment type="cofactor">
    <cofactor evidence="1">
        <name>Mn(2+)</name>
        <dbReference type="ChEBI" id="CHEBI:29035"/>
    </cofactor>
</comment>